<protein>
    <recommendedName>
        <fullName evidence="10">Purine nucleoside phosphorylase</fullName>
    </recommendedName>
</protein>
<keyword evidence="12" id="KW-1185">Reference proteome</keyword>
<dbReference type="Proteomes" id="UP000016570">
    <property type="component" value="Unassembled WGS sequence"/>
</dbReference>
<dbReference type="GO" id="GO:0005507">
    <property type="term" value="F:copper ion binding"/>
    <property type="evidence" value="ECO:0007669"/>
    <property type="project" value="TreeGrafter"/>
</dbReference>
<evidence type="ECO:0000256" key="8">
    <source>
        <dbReference type="ARBA" id="ARBA00048968"/>
    </source>
</evidence>
<dbReference type="GO" id="GO:0017061">
    <property type="term" value="F:S-methyl-5-thioadenosine phosphorylase activity"/>
    <property type="evidence" value="ECO:0007669"/>
    <property type="project" value="UniProtKB-EC"/>
</dbReference>
<evidence type="ECO:0000256" key="9">
    <source>
        <dbReference type="ARBA" id="ARBA00049893"/>
    </source>
</evidence>
<evidence type="ECO:0000313" key="11">
    <source>
        <dbReference type="EMBL" id="GAD67628.1"/>
    </source>
</evidence>
<reference evidence="11 12" key="1">
    <citation type="submission" date="2013-09" db="EMBL/GenBank/DDBJ databases">
        <title>Whole genome shotgun sequence of Vibrio proteolyticus NBRC 13287.</title>
        <authorList>
            <person name="Isaki S."/>
            <person name="Hosoyama A."/>
            <person name="Numata M."/>
            <person name="Hashimoto M."/>
            <person name="Hosoyama Y."/>
            <person name="Tsuchikane K."/>
            <person name="Noguchi M."/>
            <person name="Hirakata S."/>
            <person name="Ichikawa N."/>
            <person name="Ohji S."/>
            <person name="Yamazoe A."/>
            <person name="Fujita N."/>
        </authorList>
    </citation>
    <scope>NUCLEOTIDE SEQUENCE [LARGE SCALE GENOMIC DNA]</scope>
    <source>
        <strain evidence="11 12">NBRC 13287</strain>
    </source>
</reference>
<dbReference type="GO" id="GO:0016787">
    <property type="term" value="F:hydrolase activity"/>
    <property type="evidence" value="ECO:0007669"/>
    <property type="project" value="UniProtKB-KW"/>
</dbReference>
<dbReference type="NCBIfam" id="TIGR00726">
    <property type="entry name" value="peptidoglycan editing factor PgeF"/>
    <property type="match status" value="1"/>
</dbReference>
<gene>
    <name evidence="11" type="ORF">VPR01S_09_00020</name>
</gene>
<dbReference type="CDD" id="cd16833">
    <property type="entry name" value="YfiH"/>
    <property type="match status" value="1"/>
</dbReference>
<comment type="catalytic activity">
    <reaction evidence="7">
        <text>adenosine + H2O + H(+) = inosine + NH4(+)</text>
        <dbReference type="Rhea" id="RHEA:24408"/>
        <dbReference type="ChEBI" id="CHEBI:15377"/>
        <dbReference type="ChEBI" id="CHEBI:15378"/>
        <dbReference type="ChEBI" id="CHEBI:16335"/>
        <dbReference type="ChEBI" id="CHEBI:17596"/>
        <dbReference type="ChEBI" id="CHEBI:28938"/>
        <dbReference type="EC" id="3.5.4.4"/>
    </reaction>
    <physiologicalReaction direction="left-to-right" evidence="7">
        <dbReference type="Rhea" id="RHEA:24409"/>
    </physiologicalReaction>
</comment>
<sequence length="242" mass="26467">MELIIPDWPAPAKVKACASTRLGGYSRAPYEGLNLGVHVGDDWIVVEKNRQLLAAQAAMPSLPVWLNQTHSTRVIELLAPTSKTQDADGAFTRQRNVVCSAMTADCLPILFTNREGTQVAAVHAGWRGLAGGIVENALAEFDSEVMAWLGPAIGPREFEVGQDVLEAFTAFDPLAAEAFTPREQAGKWLADMAMLATQRLNKAGVSQVYQSGLCTVEDPQRFYSYRRDGITGRQATFIWIKE</sequence>
<dbReference type="InterPro" id="IPR011324">
    <property type="entry name" value="Cytotoxic_necrot_fac-like_cat"/>
</dbReference>
<dbReference type="PANTHER" id="PTHR30616">
    <property type="entry name" value="UNCHARACTERIZED PROTEIN YFIH"/>
    <property type="match status" value="1"/>
</dbReference>
<dbReference type="Gene3D" id="3.60.140.10">
    <property type="entry name" value="CNF1/YfiH-like putative cysteine hydrolases"/>
    <property type="match status" value="1"/>
</dbReference>
<proteinExistence type="inferred from homology"/>
<name>U3BLZ1_VIBPR</name>
<evidence type="ECO:0000313" key="12">
    <source>
        <dbReference type="Proteomes" id="UP000016570"/>
    </source>
</evidence>
<comment type="similarity">
    <text evidence="2 10">Belongs to the purine nucleoside phosphorylase YfiH/LACC1 family.</text>
</comment>
<dbReference type="STRING" id="1219065.VPR01S_09_00020"/>
<dbReference type="Pfam" id="PF02578">
    <property type="entry name" value="Cu-oxidase_4"/>
    <property type="match status" value="1"/>
</dbReference>
<organism evidence="11 12">
    <name type="scientific">Vibrio proteolyticus NBRC 13287</name>
    <dbReference type="NCBI Taxonomy" id="1219065"/>
    <lineage>
        <taxon>Bacteria</taxon>
        <taxon>Pseudomonadati</taxon>
        <taxon>Pseudomonadota</taxon>
        <taxon>Gammaproteobacteria</taxon>
        <taxon>Vibrionales</taxon>
        <taxon>Vibrionaceae</taxon>
        <taxon>Vibrio</taxon>
    </lineage>
</organism>
<keyword evidence="5" id="KW-0378">Hydrolase</keyword>
<dbReference type="AlphaFoldDB" id="U3BLZ1"/>
<accession>U3BLZ1</accession>
<comment type="caution">
    <text evidence="11">The sequence shown here is derived from an EMBL/GenBank/DDBJ whole genome shotgun (WGS) entry which is preliminary data.</text>
</comment>
<evidence type="ECO:0000256" key="2">
    <source>
        <dbReference type="ARBA" id="ARBA00007353"/>
    </source>
</evidence>
<evidence type="ECO:0000256" key="6">
    <source>
        <dbReference type="ARBA" id="ARBA00022833"/>
    </source>
</evidence>
<keyword evidence="4" id="KW-0479">Metal-binding</keyword>
<dbReference type="RefSeq" id="WP_021705599.1">
    <property type="nucleotide sequence ID" value="NZ_BATJ01000009.1"/>
</dbReference>
<dbReference type="InterPro" id="IPR003730">
    <property type="entry name" value="Cu_polyphenol_OxRdtase"/>
</dbReference>
<comment type="catalytic activity">
    <reaction evidence="8">
        <text>adenosine + phosphate = alpha-D-ribose 1-phosphate + adenine</text>
        <dbReference type="Rhea" id="RHEA:27642"/>
        <dbReference type="ChEBI" id="CHEBI:16335"/>
        <dbReference type="ChEBI" id="CHEBI:16708"/>
        <dbReference type="ChEBI" id="CHEBI:43474"/>
        <dbReference type="ChEBI" id="CHEBI:57720"/>
        <dbReference type="EC" id="2.4.2.1"/>
    </reaction>
    <physiologicalReaction direction="left-to-right" evidence="8">
        <dbReference type="Rhea" id="RHEA:27643"/>
    </physiologicalReaction>
</comment>
<evidence type="ECO:0000256" key="5">
    <source>
        <dbReference type="ARBA" id="ARBA00022801"/>
    </source>
</evidence>
<evidence type="ECO:0000256" key="3">
    <source>
        <dbReference type="ARBA" id="ARBA00022679"/>
    </source>
</evidence>
<evidence type="ECO:0000256" key="10">
    <source>
        <dbReference type="RuleBase" id="RU361274"/>
    </source>
</evidence>
<evidence type="ECO:0000256" key="4">
    <source>
        <dbReference type="ARBA" id="ARBA00022723"/>
    </source>
</evidence>
<comment type="catalytic activity">
    <reaction evidence="1">
        <text>inosine + phosphate = alpha-D-ribose 1-phosphate + hypoxanthine</text>
        <dbReference type="Rhea" id="RHEA:27646"/>
        <dbReference type="ChEBI" id="CHEBI:17368"/>
        <dbReference type="ChEBI" id="CHEBI:17596"/>
        <dbReference type="ChEBI" id="CHEBI:43474"/>
        <dbReference type="ChEBI" id="CHEBI:57720"/>
        <dbReference type="EC" id="2.4.2.1"/>
    </reaction>
    <physiologicalReaction direction="left-to-right" evidence="1">
        <dbReference type="Rhea" id="RHEA:27647"/>
    </physiologicalReaction>
</comment>
<dbReference type="SUPFAM" id="SSF64438">
    <property type="entry name" value="CNF1/YfiH-like putative cysteine hydrolases"/>
    <property type="match status" value="1"/>
</dbReference>
<keyword evidence="3" id="KW-0808">Transferase</keyword>
<evidence type="ECO:0000256" key="1">
    <source>
        <dbReference type="ARBA" id="ARBA00000553"/>
    </source>
</evidence>
<dbReference type="EMBL" id="BATJ01000009">
    <property type="protein sequence ID" value="GAD67628.1"/>
    <property type="molecule type" value="Genomic_DNA"/>
</dbReference>
<dbReference type="eggNOG" id="COG1496">
    <property type="taxonomic scope" value="Bacteria"/>
</dbReference>
<evidence type="ECO:0000256" key="7">
    <source>
        <dbReference type="ARBA" id="ARBA00047989"/>
    </source>
</evidence>
<keyword evidence="6" id="KW-0862">Zinc</keyword>
<comment type="catalytic activity">
    <reaction evidence="9">
        <text>S-methyl-5'-thioadenosine + phosphate = 5-(methylsulfanyl)-alpha-D-ribose 1-phosphate + adenine</text>
        <dbReference type="Rhea" id="RHEA:11852"/>
        <dbReference type="ChEBI" id="CHEBI:16708"/>
        <dbReference type="ChEBI" id="CHEBI:17509"/>
        <dbReference type="ChEBI" id="CHEBI:43474"/>
        <dbReference type="ChEBI" id="CHEBI:58533"/>
        <dbReference type="EC" id="2.4.2.28"/>
    </reaction>
    <physiologicalReaction direction="left-to-right" evidence="9">
        <dbReference type="Rhea" id="RHEA:11853"/>
    </physiologicalReaction>
</comment>
<dbReference type="PANTHER" id="PTHR30616:SF2">
    <property type="entry name" value="PURINE NUCLEOSIDE PHOSPHORYLASE LACC1"/>
    <property type="match status" value="1"/>
</dbReference>
<dbReference type="InterPro" id="IPR038371">
    <property type="entry name" value="Cu_polyphenol_OxRdtase_sf"/>
</dbReference>